<evidence type="ECO:0000313" key="2">
    <source>
        <dbReference type="EMBL" id="RRT84847.1"/>
    </source>
</evidence>
<dbReference type="Pfam" id="PF14379">
    <property type="entry name" value="Myb_CC_LHEQLE"/>
    <property type="match status" value="1"/>
</dbReference>
<reference evidence="2 3" key="1">
    <citation type="journal article" date="2014" name="Agronomy (Basel)">
        <title>A Draft Genome Sequence for Ensete ventricosum, the Drought-Tolerant Tree Against Hunger.</title>
        <authorList>
            <person name="Harrison J."/>
            <person name="Moore K.A."/>
            <person name="Paszkiewicz K."/>
            <person name="Jones T."/>
            <person name="Grant M."/>
            <person name="Ambacheew D."/>
            <person name="Muzemil S."/>
            <person name="Studholme D.J."/>
        </authorList>
    </citation>
    <scope>NUCLEOTIDE SEQUENCE [LARGE SCALE GENOMIC DNA]</scope>
</reference>
<gene>
    <name evidence="2" type="ORF">B296_00004982</name>
</gene>
<feature type="domain" description="MYB-CC type transcription factor LHEQLE-containing" evidence="1">
    <location>
        <begin position="48"/>
        <end position="73"/>
    </location>
</feature>
<evidence type="ECO:0000313" key="3">
    <source>
        <dbReference type="Proteomes" id="UP000287651"/>
    </source>
</evidence>
<dbReference type="AlphaFoldDB" id="A0A427B8Q3"/>
<accession>A0A427B8Q3</accession>
<proteinExistence type="predicted"/>
<dbReference type="Gene3D" id="1.10.10.60">
    <property type="entry name" value="Homeodomain-like"/>
    <property type="match status" value="1"/>
</dbReference>
<protein>
    <recommendedName>
        <fullName evidence="1">MYB-CC type transcription factor LHEQLE-containing domain-containing protein</fullName>
    </recommendedName>
</protein>
<dbReference type="InterPro" id="IPR025756">
    <property type="entry name" value="Myb_CC_LHEQLE"/>
</dbReference>
<dbReference type="PANTHER" id="PTHR31499">
    <property type="entry name" value="MYB FAMILY TRANSCRIPTION FACTOR PHL11"/>
    <property type="match status" value="1"/>
</dbReference>
<organism evidence="2 3">
    <name type="scientific">Ensete ventricosum</name>
    <name type="common">Abyssinian banana</name>
    <name type="synonym">Musa ensete</name>
    <dbReference type="NCBI Taxonomy" id="4639"/>
    <lineage>
        <taxon>Eukaryota</taxon>
        <taxon>Viridiplantae</taxon>
        <taxon>Streptophyta</taxon>
        <taxon>Embryophyta</taxon>
        <taxon>Tracheophyta</taxon>
        <taxon>Spermatophyta</taxon>
        <taxon>Magnoliopsida</taxon>
        <taxon>Liliopsida</taxon>
        <taxon>Zingiberales</taxon>
        <taxon>Musaceae</taxon>
        <taxon>Ensete</taxon>
    </lineage>
</organism>
<sequence>MFPSKKATVSSHDRAMCVQGDSGLVLTTDPKPRLRWTVELHDRFVDAVQKHLQLRIEAHGKYMQSILERACQTLEAESLVSGSYKGHGDQGVADMGAIKEMGSPMSFPSLQDLHLCGGDQLDLQPQVDGPLDGFYPINDSILGKKRMIWADDLRLQELGSTSACVGPKEEPCCKSEQLQIVPSVIDAAISADPMANVYEGKPVLSMERPGEKQYEGSFKLDRPSPRRASLPMERINPMMAGGGLPQASNRHEAVMVQKTMQTYTTKWWYRQMESRRDRVVIGRCFF</sequence>
<evidence type="ECO:0000259" key="1">
    <source>
        <dbReference type="Pfam" id="PF14379"/>
    </source>
</evidence>
<name>A0A427B8Q3_ENSVE</name>
<dbReference type="InterPro" id="IPR046955">
    <property type="entry name" value="PHR1-like"/>
</dbReference>
<dbReference type="EMBL" id="AMZH03000222">
    <property type="protein sequence ID" value="RRT84847.1"/>
    <property type="molecule type" value="Genomic_DNA"/>
</dbReference>
<dbReference type="PANTHER" id="PTHR31499:SF43">
    <property type="entry name" value="MYB FAMILY TRANSCRIPTION FACTOR APL"/>
    <property type="match status" value="1"/>
</dbReference>
<comment type="caution">
    <text evidence="2">The sequence shown here is derived from an EMBL/GenBank/DDBJ whole genome shotgun (WGS) entry which is preliminary data.</text>
</comment>
<dbReference type="Proteomes" id="UP000287651">
    <property type="component" value="Unassembled WGS sequence"/>
</dbReference>
<dbReference type="GO" id="GO:0003700">
    <property type="term" value="F:DNA-binding transcription factor activity"/>
    <property type="evidence" value="ECO:0007669"/>
    <property type="project" value="InterPro"/>
</dbReference>